<dbReference type="InterPro" id="IPR050743">
    <property type="entry name" value="2-oxoacid_DH_E2_comp"/>
</dbReference>
<reference evidence="14" key="2">
    <citation type="submission" date="2003-12" db="EMBL/GenBank/DDBJ databases">
        <title>Monterey Bay Coastal Ocean Microbial Observatory environmental clone sequencing.</title>
        <authorList>
            <person name="DeLong E.F."/>
        </authorList>
    </citation>
    <scope>NUCLEOTIDE SEQUENCE</scope>
</reference>
<comment type="subunit">
    <text evidence="3">Forms a 24-polypeptide structural core with octahedral symmetry.</text>
</comment>
<proteinExistence type="inferred from homology"/>
<evidence type="ECO:0000256" key="11">
    <source>
        <dbReference type="SAM" id="MobiDB-lite"/>
    </source>
</evidence>
<reference evidence="14" key="1">
    <citation type="submission" date="2003-11" db="EMBL/GenBank/DDBJ databases">
        <authorList>
            <person name="Heidelberg J.F."/>
            <person name="Eisen J.A."/>
            <person name="Nelson W.C."/>
            <person name="DeLong E.F."/>
        </authorList>
    </citation>
    <scope>NUCLEOTIDE SEQUENCE</scope>
</reference>
<dbReference type="Gene3D" id="4.10.320.10">
    <property type="entry name" value="E3-binding domain"/>
    <property type="match status" value="1"/>
</dbReference>
<evidence type="ECO:0000256" key="9">
    <source>
        <dbReference type="ARBA" id="ARBA00048370"/>
    </source>
</evidence>
<dbReference type="Gene3D" id="3.30.559.10">
    <property type="entry name" value="Chloramphenicol acetyltransferase-like domain"/>
    <property type="match status" value="1"/>
</dbReference>
<dbReference type="SUPFAM" id="SSF51230">
    <property type="entry name" value="Single hybrid motif"/>
    <property type="match status" value="1"/>
</dbReference>
<dbReference type="GO" id="GO:0031405">
    <property type="term" value="F:lipoic acid binding"/>
    <property type="evidence" value="ECO:0007669"/>
    <property type="project" value="TreeGrafter"/>
</dbReference>
<dbReference type="InterPro" id="IPR036625">
    <property type="entry name" value="E3-bd_dom_sf"/>
</dbReference>
<keyword evidence="14" id="KW-0670">Pyruvate</keyword>
<evidence type="ECO:0000256" key="4">
    <source>
        <dbReference type="ARBA" id="ARBA00022679"/>
    </source>
</evidence>
<organism evidence="14">
    <name type="scientific">uncultured marine bacterium 578</name>
    <dbReference type="NCBI Taxonomy" id="257399"/>
    <lineage>
        <taxon>Bacteria</taxon>
        <taxon>environmental samples</taxon>
    </lineage>
</organism>
<keyword evidence="6 10" id="KW-0450">Lipoyl</keyword>
<dbReference type="FunFam" id="2.40.50.100:FF:000009">
    <property type="entry name" value="Acetyltransferase component of pyruvate dehydrogenase complex"/>
    <property type="match status" value="1"/>
</dbReference>
<dbReference type="PROSITE" id="PS50968">
    <property type="entry name" value="BIOTINYL_LIPOYL"/>
    <property type="match status" value="1"/>
</dbReference>
<comment type="catalytic activity">
    <reaction evidence="9">
        <text>N(6)-[(R)-dihydrolipoyl]-L-lysyl-[protein] + acetyl-CoA = N(6)-[(R)-S(8)-acetyldihydrolipoyl]-L-lysyl-[protein] + CoA</text>
        <dbReference type="Rhea" id="RHEA:17017"/>
        <dbReference type="Rhea" id="RHEA-COMP:10475"/>
        <dbReference type="Rhea" id="RHEA-COMP:10478"/>
        <dbReference type="ChEBI" id="CHEBI:57287"/>
        <dbReference type="ChEBI" id="CHEBI:57288"/>
        <dbReference type="ChEBI" id="CHEBI:83100"/>
        <dbReference type="ChEBI" id="CHEBI:83111"/>
        <dbReference type="EC" id="2.3.1.12"/>
    </reaction>
</comment>
<evidence type="ECO:0000256" key="8">
    <source>
        <dbReference type="ARBA" id="ARBA00025211"/>
    </source>
</evidence>
<sequence length="414" mass="45650">MPTQKNVELPDIGDFDSVDVIEVLVKVGDVINENDSIITLETDKATMEIPAPFAGKVTTLSIKVGDKIAKGELILTLESESEEIKSELDQVEGKSENVEKTIKQEDIEVKPDNSETPQDSIKNNDEPQEELSVKTEIDSHASPSIRKLARELGVSLAKIKGTGQKGRILDKDLKSFVKQIVSHGSTDDEVEIVPLSRIKKISGKHLAKCWSTIPHVTQFDEVNIEQMEKFRLHQKERNIKLSPLVFIMKAVVQTLKRHPNFNASLDESGENLVIKKYFNLGIAVDTPNGLVVPVVRNVGKKSLIELSDELTEISSRAREGLLEANEMKGASFTISSLGGIGGTQFTPIINSPEVAILGVSRSQIKPIWNGDSFEPTATLPLALSYDHRVIDGAEGARFMAELNQILRNIMEMLL</sequence>
<dbReference type="Pfam" id="PF00364">
    <property type="entry name" value="Biotin_lipoyl"/>
    <property type="match status" value="1"/>
</dbReference>
<dbReference type="InterPro" id="IPR001078">
    <property type="entry name" value="2-oxoacid_DH_actylTfrase"/>
</dbReference>
<dbReference type="PROSITE" id="PS51826">
    <property type="entry name" value="PSBD"/>
    <property type="match status" value="1"/>
</dbReference>
<dbReference type="InterPro" id="IPR011053">
    <property type="entry name" value="Single_hybrid_motif"/>
</dbReference>
<comment type="similarity">
    <text evidence="2 10">Belongs to the 2-oxoacid dehydrogenase family.</text>
</comment>
<evidence type="ECO:0000256" key="7">
    <source>
        <dbReference type="ARBA" id="ARBA00023315"/>
    </source>
</evidence>
<comment type="function">
    <text evidence="8">The pyruvate dehydrogenase complex catalyzes the overall conversion of pyruvate to acetyl-CoA and CO(2). It contains multiple copies of three enzymatic components: pyruvate dehydrogenase (E1), dihydrolipoamide acetyltransferase (E2) and lipoamide dehydrogenase (E3).</text>
</comment>
<dbReference type="SUPFAM" id="SSF52777">
    <property type="entry name" value="CoA-dependent acyltransferases"/>
    <property type="match status" value="1"/>
</dbReference>
<dbReference type="CDD" id="cd06849">
    <property type="entry name" value="lipoyl_domain"/>
    <property type="match status" value="1"/>
</dbReference>
<evidence type="ECO:0000256" key="6">
    <source>
        <dbReference type="ARBA" id="ARBA00022823"/>
    </source>
</evidence>
<dbReference type="PROSITE" id="PS00189">
    <property type="entry name" value="LIPOYL"/>
    <property type="match status" value="1"/>
</dbReference>
<dbReference type="GO" id="GO:0005737">
    <property type="term" value="C:cytoplasm"/>
    <property type="evidence" value="ECO:0007669"/>
    <property type="project" value="TreeGrafter"/>
</dbReference>
<keyword evidence="5" id="KW-0677">Repeat</keyword>
<feature type="region of interest" description="Disordered" evidence="11">
    <location>
        <begin position="105"/>
        <end position="139"/>
    </location>
</feature>
<dbReference type="EMBL" id="AY458646">
    <property type="protein sequence ID" value="AAR38089.1"/>
    <property type="molecule type" value="Genomic_DNA"/>
</dbReference>
<dbReference type="FunFam" id="3.30.559.10:FF:000004">
    <property type="entry name" value="Acetyltransferase component of pyruvate dehydrogenase complex"/>
    <property type="match status" value="1"/>
</dbReference>
<dbReference type="InterPro" id="IPR023213">
    <property type="entry name" value="CAT-like_dom_sf"/>
</dbReference>
<dbReference type="PANTHER" id="PTHR43178:SF2">
    <property type="entry name" value="DIHYDROLIPOYLLYSINE-RESIDUE ACETYLTRANSFERASE COMPONENT OF PYRUVATE DEHYDROGENASE COMPLEX"/>
    <property type="match status" value="1"/>
</dbReference>
<gene>
    <name evidence="14" type="primary">aceF</name>
    <name evidence="14" type="ORF">MBMO_EBAC080-L31E09.7</name>
</gene>
<keyword evidence="7 10" id="KW-0012">Acyltransferase</keyword>
<evidence type="ECO:0000259" key="12">
    <source>
        <dbReference type="PROSITE" id="PS50968"/>
    </source>
</evidence>
<feature type="domain" description="Peripheral subunit-binding (PSBD)" evidence="13">
    <location>
        <begin position="140"/>
        <end position="177"/>
    </location>
</feature>
<evidence type="ECO:0000256" key="2">
    <source>
        <dbReference type="ARBA" id="ARBA00007317"/>
    </source>
</evidence>
<protein>
    <recommendedName>
        <fullName evidence="10">Dihydrolipoamide acetyltransferase component of pyruvate dehydrogenase complex</fullName>
        <ecNumber evidence="10">2.3.1.-</ecNumber>
    </recommendedName>
</protein>
<dbReference type="InterPro" id="IPR003016">
    <property type="entry name" value="2-oxoA_DH_lipoyl-BS"/>
</dbReference>
<dbReference type="Pfam" id="PF00198">
    <property type="entry name" value="2-oxoacid_dh"/>
    <property type="match status" value="1"/>
</dbReference>
<dbReference type="SUPFAM" id="SSF47005">
    <property type="entry name" value="Peripheral subunit-binding domain of 2-oxo acid dehydrogenase complex"/>
    <property type="match status" value="1"/>
</dbReference>
<evidence type="ECO:0000256" key="3">
    <source>
        <dbReference type="ARBA" id="ARBA00011484"/>
    </source>
</evidence>
<dbReference type="EC" id="2.3.1.-" evidence="10"/>
<dbReference type="AlphaFoldDB" id="Q6SFX3"/>
<keyword evidence="4 10" id="KW-0808">Transferase</keyword>
<feature type="domain" description="Lipoyl-binding" evidence="12">
    <location>
        <begin position="1"/>
        <end position="78"/>
    </location>
</feature>
<dbReference type="Gene3D" id="2.40.50.100">
    <property type="match status" value="1"/>
</dbReference>
<evidence type="ECO:0000259" key="13">
    <source>
        <dbReference type="PROSITE" id="PS51826"/>
    </source>
</evidence>
<evidence type="ECO:0000256" key="5">
    <source>
        <dbReference type="ARBA" id="ARBA00022737"/>
    </source>
</evidence>
<dbReference type="InterPro" id="IPR000089">
    <property type="entry name" value="Biotin_lipoyl"/>
</dbReference>
<dbReference type="GO" id="GO:0004742">
    <property type="term" value="F:dihydrolipoyllysine-residue acetyltransferase activity"/>
    <property type="evidence" value="ECO:0007669"/>
    <property type="project" value="UniProtKB-EC"/>
</dbReference>
<accession>Q6SFX3</accession>
<evidence type="ECO:0000256" key="1">
    <source>
        <dbReference type="ARBA" id="ARBA00001938"/>
    </source>
</evidence>
<comment type="cofactor">
    <cofactor evidence="1 10">
        <name>(R)-lipoate</name>
        <dbReference type="ChEBI" id="CHEBI:83088"/>
    </cofactor>
</comment>
<dbReference type="InterPro" id="IPR004167">
    <property type="entry name" value="PSBD"/>
</dbReference>
<evidence type="ECO:0000256" key="10">
    <source>
        <dbReference type="RuleBase" id="RU003423"/>
    </source>
</evidence>
<dbReference type="PANTHER" id="PTHR43178">
    <property type="entry name" value="DIHYDROLIPOAMIDE ACETYLTRANSFERASE COMPONENT OF PYRUVATE DEHYDROGENASE COMPLEX"/>
    <property type="match status" value="1"/>
</dbReference>
<dbReference type="Pfam" id="PF02817">
    <property type="entry name" value="E3_binding"/>
    <property type="match status" value="1"/>
</dbReference>
<dbReference type="GO" id="GO:0006086">
    <property type="term" value="P:pyruvate decarboxylation to acetyl-CoA"/>
    <property type="evidence" value="ECO:0007669"/>
    <property type="project" value="TreeGrafter"/>
</dbReference>
<evidence type="ECO:0000313" key="14">
    <source>
        <dbReference type="EMBL" id="AAR38089.1"/>
    </source>
</evidence>
<name>Q6SFX3_9BACT</name>